<keyword evidence="13 21" id="KW-0418">Kinase</keyword>
<evidence type="ECO:0000256" key="12">
    <source>
        <dbReference type="ARBA" id="ARBA00022741"/>
    </source>
</evidence>
<dbReference type="InterPro" id="IPR016037">
    <property type="entry name" value="DHQ_synth_AroB"/>
</dbReference>
<dbReference type="EMBL" id="CP012159">
    <property type="protein sequence ID" value="AKT38926.1"/>
    <property type="molecule type" value="Genomic_DNA"/>
</dbReference>
<feature type="binding site" evidence="21">
    <location>
        <position position="6"/>
    </location>
    <ligand>
        <name>Mg(2+)</name>
        <dbReference type="ChEBI" id="CHEBI:18420"/>
    </ligand>
</feature>
<dbReference type="SUPFAM" id="SSF56796">
    <property type="entry name" value="Dehydroquinate synthase-like"/>
    <property type="match status" value="1"/>
</dbReference>
<dbReference type="GO" id="GO:0004765">
    <property type="term" value="F:shikimate kinase activity"/>
    <property type="evidence" value="ECO:0007669"/>
    <property type="project" value="UniProtKB-UniRule"/>
</dbReference>
<keyword evidence="19" id="KW-0511">Multifunctional enzyme</keyword>
<name>A0A0K1EDH3_CHOCO</name>
<evidence type="ECO:0000256" key="4">
    <source>
        <dbReference type="ARBA" id="ARBA00001947"/>
    </source>
</evidence>
<dbReference type="GO" id="GO:0009073">
    <property type="term" value="P:aromatic amino acid family biosynthetic process"/>
    <property type="evidence" value="ECO:0007669"/>
    <property type="project" value="UniProtKB-KW"/>
</dbReference>
<evidence type="ECO:0000256" key="18">
    <source>
        <dbReference type="ARBA" id="ARBA00023239"/>
    </source>
</evidence>
<dbReference type="Gene3D" id="1.20.1090.10">
    <property type="entry name" value="Dehydroquinate synthase-like - alpha domain"/>
    <property type="match status" value="1"/>
</dbReference>
<accession>A0A0K1EDH3</accession>
<dbReference type="GO" id="GO:0003856">
    <property type="term" value="F:3-dehydroquinate synthase activity"/>
    <property type="evidence" value="ECO:0007669"/>
    <property type="project" value="UniProtKB-UniRule"/>
</dbReference>
<comment type="pathway">
    <text evidence="7 21">Metabolic intermediate biosynthesis; chorismate biosynthesis; chorismate from D-erythrose 4-phosphate and phosphoenolpyruvate: step 5/7.</text>
</comment>
<keyword evidence="15 21" id="KW-0067">ATP-binding</keyword>
<dbReference type="GO" id="GO:0005524">
    <property type="term" value="F:ATP binding"/>
    <property type="evidence" value="ECO:0007669"/>
    <property type="project" value="UniProtKB-UniRule"/>
</dbReference>
<dbReference type="GO" id="GO:0008652">
    <property type="term" value="P:amino acid biosynthetic process"/>
    <property type="evidence" value="ECO:0007669"/>
    <property type="project" value="UniProtKB-KW"/>
</dbReference>
<evidence type="ECO:0000256" key="19">
    <source>
        <dbReference type="ARBA" id="ARBA00023268"/>
    </source>
</evidence>
<evidence type="ECO:0000256" key="1">
    <source>
        <dbReference type="ARBA" id="ARBA00001393"/>
    </source>
</evidence>
<dbReference type="Pfam" id="PF01761">
    <property type="entry name" value="DHQ_synthase"/>
    <property type="match status" value="1"/>
</dbReference>
<evidence type="ECO:0000256" key="5">
    <source>
        <dbReference type="ARBA" id="ARBA00003485"/>
    </source>
</evidence>
<comment type="catalytic activity">
    <reaction evidence="1">
        <text>7-phospho-2-dehydro-3-deoxy-D-arabino-heptonate = 3-dehydroquinate + phosphate</text>
        <dbReference type="Rhea" id="RHEA:21968"/>
        <dbReference type="ChEBI" id="CHEBI:32364"/>
        <dbReference type="ChEBI" id="CHEBI:43474"/>
        <dbReference type="ChEBI" id="CHEBI:58394"/>
        <dbReference type="EC" id="4.2.3.4"/>
    </reaction>
</comment>
<feature type="domain" description="3-dehydroquinate synthase C-terminal" evidence="23">
    <location>
        <begin position="340"/>
        <end position="482"/>
    </location>
</feature>
<keyword evidence="8 21" id="KW-0963">Cytoplasm</keyword>
<dbReference type="PANTHER" id="PTHR43622:SF7">
    <property type="entry name" value="3-DEHYDROQUINATE SYNTHASE, CHLOROPLASTIC"/>
    <property type="match status" value="1"/>
</dbReference>
<protein>
    <recommendedName>
        <fullName evidence="21">Shikimate kinase</fullName>
        <shortName evidence="21">SK</shortName>
        <ecNumber evidence="21">2.7.1.71</ecNumber>
    </recommendedName>
</protein>
<dbReference type="EC" id="2.7.1.71" evidence="21"/>
<dbReference type="GO" id="GO:0000287">
    <property type="term" value="F:magnesium ion binding"/>
    <property type="evidence" value="ECO:0007669"/>
    <property type="project" value="UniProtKB-UniRule"/>
</dbReference>
<evidence type="ECO:0000256" key="6">
    <source>
        <dbReference type="ARBA" id="ARBA00004661"/>
    </source>
</evidence>
<feature type="domain" description="3-dehydroquinate synthase N-terminal" evidence="22">
    <location>
        <begin position="226"/>
        <end position="338"/>
    </location>
</feature>
<keyword evidence="17 21" id="KW-0057">Aromatic amino acid biosynthesis</keyword>
<feature type="binding site" evidence="21">
    <location>
        <begin position="2"/>
        <end position="7"/>
    </location>
    <ligand>
        <name>ATP</name>
        <dbReference type="ChEBI" id="CHEBI:30616"/>
    </ligand>
</feature>
<keyword evidence="14" id="KW-0862">Zinc</keyword>
<gene>
    <name evidence="24" type="primary">aroB</name>
    <name evidence="21" type="synonym">aroK</name>
    <name evidence="24" type="ORF">CMC5_030730</name>
</gene>
<evidence type="ECO:0000256" key="9">
    <source>
        <dbReference type="ARBA" id="ARBA00022605"/>
    </source>
</evidence>
<evidence type="ECO:0000256" key="20">
    <source>
        <dbReference type="ARBA" id="ARBA00048567"/>
    </source>
</evidence>
<keyword evidence="16" id="KW-0520">NAD</keyword>
<reference evidence="24 25" key="1">
    <citation type="submission" date="2015-07" db="EMBL/GenBank/DDBJ databases">
        <title>Genome analysis of myxobacterium Chondromyces crocatus Cm c5 reveals a high potential for natural compound synthesis and the genetic basis for the loss of fruiting body formation.</title>
        <authorList>
            <person name="Zaburannyi N."/>
            <person name="Bunk B."/>
            <person name="Maier J."/>
            <person name="Overmann J."/>
            <person name="Mueller R."/>
        </authorList>
    </citation>
    <scope>NUCLEOTIDE SEQUENCE [LARGE SCALE GENOMIC DNA]</scope>
    <source>
        <strain evidence="24 25">Cm c5</strain>
    </source>
</reference>
<comment type="function">
    <text evidence="21">Catalyzes the specific phosphorylation of the 3-hydroxyl group of shikimic acid using ATP as a cosubstrate.</text>
</comment>
<evidence type="ECO:0000256" key="13">
    <source>
        <dbReference type="ARBA" id="ARBA00022777"/>
    </source>
</evidence>
<dbReference type="InterPro" id="IPR031322">
    <property type="entry name" value="Shikimate/glucono_kinase"/>
</dbReference>
<comment type="caution">
    <text evidence="21">Lacks conserved residue(s) required for the propagation of feature annotation.</text>
</comment>
<dbReference type="PROSITE" id="PS01128">
    <property type="entry name" value="SHIKIMATE_KINASE"/>
    <property type="match status" value="1"/>
</dbReference>
<evidence type="ECO:0000259" key="23">
    <source>
        <dbReference type="Pfam" id="PF24621"/>
    </source>
</evidence>
<dbReference type="PATRIC" id="fig|52.7.peg.3376"/>
<feature type="binding site" evidence="21">
    <location>
        <position position="24"/>
    </location>
    <ligand>
        <name>substrate</name>
    </ligand>
</feature>
<comment type="catalytic activity">
    <reaction evidence="20 21">
        <text>shikimate + ATP = 3-phosphoshikimate + ADP + H(+)</text>
        <dbReference type="Rhea" id="RHEA:13121"/>
        <dbReference type="ChEBI" id="CHEBI:15378"/>
        <dbReference type="ChEBI" id="CHEBI:30616"/>
        <dbReference type="ChEBI" id="CHEBI:36208"/>
        <dbReference type="ChEBI" id="CHEBI:145989"/>
        <dbReference type="ChEBI" id="CHEBI:456216"/>
        <dbReference type="EC" id="2.7.1.71"/>
    </reaction>
</comment>
<dbReference type="Gene3D" id="3.40.50.300">
    <property type="entry name" value="P-loop containing nucleotide triphosphate hydrolases"/>
    <property type="match status" value="1"/>
</dbReference>
<dbReference type="InterPro" id="IPR050071">
    <property type="entry name" value="Dehydroquinate_synthase"/>
</dbReference>
<comment type="cofactor">
    <cofactor evidence="2">
        <name>NAD(+)</name>
        <dbReference type="ChEBI" id="CHEBI:57540"/>
    </cofactor>
</comment>
<feature type="binding site" evidence="21">
    <location>
        <position position="109"/>
    </location>
    <ligand>
        <name>ATP</name>
        <dbReference type="ChEBI" id="CHEBI:30616"/>
    </ligand>
</feature>
<keyword evidence="18 24" id="KW-0456">Lyase</keyword>
<comment type="cofactor">
    <cofactor evidence="21">
        <name>Mg(2+)</name>
        <dbReference type="ChEBI" id="CHEBI:18420"/>
    </cofactor>
    <text evidence="21">Binds 1 Mg(2+) ion per subunit.</text>
</comment>
<dbReference type="InterPro" id="IPR056179">
    <property type="entry name" value="DHQS_C"/>
</dbReference>
<feature type="binding site" evidence="21">
    <location>
        <position position="129"/>
    </location>
    <ligand>
        <name>substrate</name>
    </ligand>
</feature>
<dbReference type="KEGG" id="ccro:CMC5_030730"/>
<dbReference type="Pfam" id="PF24621">
    <property type="entry name" value="DHQS_C"/>
    <property type="match status" value="1"/>
</dbReference>
<dbReference type="InterPro" id="IPR030960">
    <property type="entry name" value="DHQS/DOIS_N"/>
</dbReference>
<comment type="cofactor">
    <cofactor evidence="3">
        <name>Co(2+)</name>
        <dbReference type="ChEBI" id="CHEBI:48828"/>
    </cofactor>
</comment>
<evidence type="ECO:0000259" key="22">
    <source>
        <dbReference type="Pfam" id="PF01761"/>
    </source>
</evidence>
<dbReference type="HAMAP" id="MF_00109">
    <property type="entry name" value="Shikimate_kinase"/>
    <property type="match status" value="1"/>
</dbReference>
<evidence type="ECO:0000256" key="16">
    <source>
        <dbReference type="ARBA" id="ARBA00023027"/>
    </source>
</evidence>
<dbReference type="GO" id="GO:0005737">
    <property type="term" value="C:cytoplasm"/>
    <property type="evidence" value="ECO:0007669"/>
    <property type="project" value="UniProtKB-SubCell"/>
</dbReference>
<evidence type="ECO:0000313" key="24">
    <source>
        <dbReference type="EMBL" id="AKT38926.1"/>
    </source>
</evidence>
<dbReference type="Gene3D" id="3.40.50.1970">
    <property type="match status" value="1"/>
</dbReference>
<dbReference type="Pfam" id="PF01202">
    <property type="entry name" value="SKI"/>
    <property type="match status" value="1"/>
</dbReference>
<proteinExistence type="inferred from homology"/>
<keyword evidence="21" id="KW-0460">Magnesium</keyword>
<keyword evidence="25" id="KW-1185">Reference proteome</keyword>
<dbReference type="PRINTS" id="PR01100">
    <property type="entry name" value="SHIKIMTKNASE"/>
</dbReference>
<dbReference type="NCBIfam" id="TIGR01357">
    <property type="entry name" value="aroB"/>
    <property type="match status" value="1"/>
</dbReference>
<feature type="binding site" evidence="21">
    <location>
        <position position="48"/>
    </location>
    <ligand>
        <name>substrate</name>
    </ligand>
</feature>
<evidence type="ECO:0000256" key="17">
    <source>
        <dbReference type="ARBA" id="ARBA00023141"/>
    </source>
</evidence>
<evidence type="ECO:0000256" key="21">
    <source>
        <dbReference type="HAMAP-Rule" id="MF_00109"/>
    </source>
</evidence>
<dbReference type="CDD" id="cd08195">
    <property type="entry name" value="DHQS"/>
    <property type="match status" value="1"/>
</dbReference>
<evidence type="ECO:0000256" key="2">
    <source>
        <dbReference type="ARBA" id="ARBA00001911"/>
    </source>
</evidence>
<comment type="similarity">
    <text evidence="21">Belongs to the shikimate kinase family.</text>
</comment>
<organism evidence="24 25">
    <name type="scientific">Chondromyces crocatus</name>
    <dbReference type="NCBI Taxonomy" id="52"/>
    <lineage>
        <taxon>Bacteria</taxon>
        <taxon>Pseudomonadati</taxon>
        <taxon>Myxococcota</taxon>
        <taxon>Polyangia</taxon>
        <taxon>Polyangiales</taxon>
        <taxon>Polyangiaceae</taxon>
        <taxon>Chondromyces</taxon>
    </lineage>
</organism>
<dbReference type="PANTHER" id="PTHR43622">
    <property type="entry name" value="3-DEHYDROQUINATE SYNTHASE"/>
    <property type="match status" value="1"/>
</dbReference>
<dbReference type="SUPFAM" id="SSF52540">
    <property type="entry name" value="P-loop containing nucleoside triphosphate hydrolases"/>
    <property type="match status" value="1"/>
</dbReference>
<keyword evidence="9 21" id="KW-0028">Amino-acid biosynthesis</keyword>
<evidence type="ECO:0000256" key="10">
    <source>
        <dbReference type="ARBA" id="ARBA00022679"/>
    </source>
</evidence>
<evidence type="ECO:0000256" key="14">
    <source>
        <dbReference type="ARBA" id="ARBA00022833"/>
    </source>
</evidence>
<comment type="cofactor">
    <cofactor evidence="4">
        <name>Zn(2+)</name>
        <dbReference type="ChEBI" id="CHEBI:29105"/>
    </cofactor>
</comment>
<sequence length="520" mass="53992">MGAGKTTTGRLAAARAGVSFVDLDEAIADEARASVAAIFAEGGEAAFRAREREVLRRLLADRGPRVIALGGGTLLDPVLRREATAAACVVALVAPVSTLLERVRVGSPRPLLDRAPDREAQVRALLAERAPVYAEAHAQVGSDAAPEVVVEAVLRAWADRPLLVPLGARTYGVRFAGDAFPSIADAVRALHPSGVFVVTDETVGGLWGASLSRGLTTAGLAPRAVVTLPPGEEHKRLASVERALATILAAGADREALLVAHGGGVITDLGGFTAATLLRGVRWVAAPTTLLAMVDASVGGKTGVDLGEAKNAVGAFHQPAAVVLGPEQLATEEERGFRSGLSEAVKAACVGDAVLLDLLEGEAERVLARDPEVIGEVIRRSVAVKAGIVARDEHEAGERMLLNLGHTLGHALEAEGGFRRLRHGEAVSLGLVGELRAGKALGVTPAALVERVVTLLERLGQPTRLAEQPILAALPLIGLDKKRRGGGVRSVLLREAGDAVVETISIERLSRLFIEASAEG</sequence>
<dbReference type="UniPathway" id="UPA00053">
    <property type="reaction ID" value="UER00088"/>
</dbReference>
<feature type="binding site" evidence="21">
    <location>
        <position position="71"/>
    </location>
    <ligand>
        <name>substrate</name>
    </ligand>
</feature>
<comment type="subcellular location">
    <subcellularLocation>
        <location evidence="21">Cytoplasm</location>
    </subcellularLocation>
</comment>
<keyword evidence="10 21" id="KW-0808">Transferase</keyword>
<evidence type="ECO:0000256" key="3">
    <source>
        <dbReference type="ARBA" id="ARBA00001941"/>
    </source>
</evidence>
<dbReference type="FunFam" id="3.40.50.1970:FF:000007">
    <property type="entry name" value="Pentafunctional AROM polypeptide"/>
    <property type="match status" value="1"/>
</dbReference>
<dbReference type="GO" id="GO:0009423">
    <property type="term" value="P:chorismate biosynthetic process"/>
    <property type="evidence" value="ECO:0007669"/>
    <property type="project" value="UniProtKB-UniRule"/>
</dbReference>
<comment type="function">
    <text evidence="5">Catalyzes the conversion of 3-deoxy-D-arabino-heptulosonate 7-phosphate (DAHP) to dehydroquinate (DHQ).</text>
</comment>
<dbReference type="InterPro" id="IPR000623">
    <property type="entry name" value="Shikimate_kinase/TSH1"/>
</dbReference>
<keyword evidence="12 21" id="KW-0547">Nucleotide-binding</keyword>
<evidence type="ECO:0000313" key="25">
    <source>
        <dbReference type="Proteomes" id="UP000067626"/>
    </source>
</evidence>
<evidence type="ECO:0000256" key="7">
    <source>
        <dbReference type="ARBA" id="ARBA00004842"/>
    </source>
</evidence>
<evidence type="ECO:0000256" key="15">
    <source>
        <dbReference type="ARBA" id="ARBA00022840"/>
    </source>
</evidence>
<dbReference type="STRING" id="52.CMC5_030730"/>
<dbReference type="InterPro" id="IPR023000">
    <property type="entry name" value="Shikimate_kinase_CS"/>
</dbReference>
<dbReference type="AlphaFoldDB" id="A0A0K1EDH3"/>
<evidence type="ECO:0000256" key="11">
    <source>
        <dbReference type="ARBA" id="ARBA00022723"/>
    </source>
</evidence>
<comment type="pathway">
    <text evidence="6">Metabolic intermediate biosynthesis; chorismate biosynthesis; chorismate from D-erythrose 4-phosphate and phosphoenolpyruvate: step 2/7.</text>
</comment>
<keyword evidence="11 21" id="KW-0479">Metal-binding</keyword>
<dbReference type="Proteomes" id="UP000067626">
    <property type="component" value="Chromosome"/>
</dbReference>
<evidence type="ECO:0000256" key="8">
    <source>
        <dbReference type="ARBA" id="ARBA00022490"/>
    </source>
</evidence>
<dbReference type="InterPro" id="IPR027417">
    <property type="entry name" value="P-loop_NTPase"/>
</dbReference>
<comment type="subunit">
    <text evidence="21">Monomer.</text>
</comment>